<proteinExistence type="predicted"/>
<accession>A0A0E9W158</accession>
<sequence length="68" mass="7871">MDFYLFILHYYYYDGVCDEVWATLEYSSPRAALFLSLPHTLTRPESVALFHCAAGRLRYTVNHALPAL</sequence>
<dbReference type="EMBL" id="GBXM01024516">
    <property type="protein sequence ID" value="JAH84061.1"/>
    <property type="molecule type" value="Transcribed_RNA"/>
</dbReference>
<organism evidence="1">
    <name type="scientific">Anguilla anguilla</name>
    <name type="common">European freshwater eel</name>
    <name type="synonym">Muraena anguilla</name>
    <dbReference type="NCBI Taxonomy" id="7936"/>
    <lineage>
        <taxon>Eukaryota</taxon>
        <taxon>Metazoa</taxon>
        <taxon>Chordata</taxon>
        <taxon>Craniata</taxon>
        <taxon>Vertebrata</taxon>
        <taxon>Euteleostomi</taxon>
        <taxon>Actinopterygii</taxon>
        <taxon>Neopterygii</taxon>
        <taxon>Teleostei</taxon>
        <taxon>Anguilliformes</taxon>
        <taxon>Anguillidae</taxon>
        <taxon>Anguilla</taxon>
    </lineage>
</organism>
<dbReference type="AlphaFoldDB" id="A0A0E9W158"/>
<protein>
    <submittedName>
        <fullName evidence="1">Uncharacterized protein</fullName>
    </submittedName>
</protein>
<name>A0A0E9W158_ANGAN</name>
<reference evidence="1" key="1">
    <citation type="submission" date="2014-11" db="EMBL/GenBank/DDBJ databases">
        <authorList>
            <person name="Amaro Gonzalez C."/>
        </authorList>
    </citation>
    <scope>NUCLEOTIDE SEQUENCE</scope>
</reference>
<evidence type="ECO:0000313" key="1">
    <source>
        <dbReference type="EMBL" id="JAH84061.1"/>
    </source>
</evidence>
<reference evidence="1" key="2">
    <citation type="journal article" date="2015" name="Fish Shellfish Immunol.">
        <title>Early steps in the European eel (Anguilla anguilla)-Vibrio vulnificus interaction in the gills: Role of the RtxA13 toxin.</title>
        <authorList>
            <person name="Callol A."/>
            <person name="Pajuelo D."/>
            <person name="Ebbesson L."/>
            <person name="Teles M."/>
            <person name="MacKenzie S."/>
            <person name="Amaro C."/>
        </authorList>
    </citation>
    <scope>NUCLEOTIDE SEQUENCE</scope>
</reference>